<keyword evidence="1" id="KW-1133">Transmembrane helix</keyword>
<accession>A0ABS5NSN0</accession>
<name>A0ABS5NSN0_9BACI</name>
<keyword evidence="4" id="KW-1185">Reference proteome</keyword>
<sequence length="656" mass="73736">MTSRIESIRLTIRTKLESFYHFWKEWIRKHPSLFRIYAIFSWISLIAFVLSLFFMEDSRKILVQFFWSFYVILQFWLLCRSKTLSWKQYTYFFLAGAWMIVPLNSVLVGSITAVFGGEASDVWSQAVLTPIAEEVLKLIPLGVYLFLSRRASSLSLSDFALIGAASGAGFQFVEETTRRLITGDQYGVSFLAGKVLHWDLFTLFPGYFEKSFLPDKMSAGHSLLTAMVALGIGLAVRYQNRFKHYTFIFPFFLLVCSILDHAIWNADYHTPKWLAGIHSLFGSGYASKPVFLLMLVAALLIDYWQLNQVKEKIPKLEGEKTINPVSELWTLSNSLINDRQRFGSLLYFYRERRELGFTLIYGNAEAKKRLPVLMANVQKYHQALTLIAAAVLFFVLVLVNWESSYGGMDACFACLFDNLQNWWDSLSGWEKGIIIAGAFALSVPFLGVWSALGAVSAGVGFAASGQQIADIIRNPRKLLTPEYAAAAIFTLGISRFPFGKMAAAKVLKTAKGFTRHEITTNAGLTYRTIHGSNGELRSVFAKIEKHHIKKGTSTNDASREYARALGRQTDDAGHGIGSQLGGLGSKNSGNIFPQNLSVNRGRFNQFEKMVANEVKAGKTVFVRVVPKYTVGSTRPYEVLYQVRINGKTISRIFPNP</sequence>
<evidence type="ECO:0000256" key="1">
    <source>
        <dbReference type="SAM" id="Phobius"/>
    </source>
</evidence>
<feature type="domain" description="Type VII secretion system protein EssD-like" evidence="2">
    <location>
        <begin position="562"/>
        <end position="643"/>
    </location>
</feature>
<dbReference type="Pfam" id="PF13930">
    <property type="entry name" value="Endonuclea_NS_2"/>
    <property type="match status" value="1"/>
</dbReference>
<feature type="transmembrane region" description="Helical" evidence="1">
    <location>
        <begin position="383"/>
        <end position="401"/>
    </location>
</feature>
<evidence type="ECO:0000259" key="2">
    <source>
        <dbReference type="Pfam" id="PF13930"/>
    </source>
</evidence>
<gene>
    <name evidence="3" type="ORF">KHA94_10270</name>
</gene>
<proteinExistence type="predicted"/>
<dbReference type="InterPro" id="IPR044929">
    <property type="entry name" value="DNA/RNA_non-sp_Endonuclease_sf"/>
</dbReference>
<dbReference type="InterPro" id="IPR026898">
    <property type="entry name" value="PrsW"/>
</dbReference>
<dbReference type="GO" id="GO:0008237">
    <property type="term" value="F:metallopeptidase activity"/>
    <property type="evidence" value="ECO:0007669"/>
    <property type="project" value="UniProtKB-KW"/>
</dbReference>
<reference evidence="3 4" key="1">
    <citation type="submission" date="2021-05" db="EMBL/GenBank/DDBJ databases">
        <title>Novel Bacillus species.</title>
        <authorList>
            <person name="Liu G."/>
        </authorList>
    </citation>
    <scope>NUCLEOTIDE SEQUENCE [LARGE SCALE GENOMIC DNA]</scope>
    <source>
        <strain evidence="3 4">FJAT-49705</strain>
    </source>
</reference>
<keyword evidence="1" id="KW-0812">Transmembrane</keyword>
<protein>
    <submittedName>
        <fullName evidence="3">PrsW family intramembrane metalloprotease</fullName>
    </submittedName>
</protein>
<evidence type="ECO:0000313" key="3">
    <source>
        <dbReference type="EMBL" id="MBS4190566.1"/>
    </source>
</evidence>
<evidence type="ECO:0000313" key="4">
    <source>
        <dbReference type="Proteomes" id="UP000681027"/>
    </source>
</evidence>
<keyword evidence="3" id="KW-0645">Protease</keyword>
<dbReference type="EMBL" id="JAGYPM010000002">
    <property type="protein sequence ID" value="MBS4190566.1"/>
    <property type="molecule type" value="Genomic_DNA"/>
</dbReference>
<dbReference type="InterPro" id="IPR044927">
    <property type="entry name" value="Endonuclea_NS_2"/>
</dbReference>
<comment type="caution">
    <text evidence="3">The sequence shown here is derived from an EMBL/GenBank/DDBJ whole genome shotgun (WGS) entry which is preliminary data.</text>
</comment>
<organism evidence="3 4">
    <name type="scientific">Cytobacillus citreus</name>
    <dbReference type="NCBI Taxonomy" id="2833586"/>
    <lineage>
        <taxon>Bacteria</taxon>
        <taxon>Bacillati</taxon>
        <taxon>Bacillota</taxon>
        <taxon>Bacilli</taxon>
        <taxon>Bacillales</taxon>
        <taxon>Bacillaceae</taxon>
        <taxon>Cytobacillus</taxon>
    </lineage>
</organism>
<dbReference type="Pfam" id="PF13367">
    <property type="entry name" value="PrsW-protease"/>
    <property type="match status" value="1"/>
</dbReference>
<feature type="transmembrane region" description="Helical" evidence="1">
    <location>
        <begin position="245"/>
        <end position="264"/>
    </location>
</feature>
<feature type="transmembrane region" description="Helical" evidence="1">
    <location>
        <begin position="219"/>
        <end position="238"/>
    </location>
</feature>
<feature type="transmembrane region" description="Helical" evidence="1">
    <location>
        <begin position="91"/>
        <end position="115"/>
    </location>
</feature>
<dbReference type="Gene3D" id="3.40.570.10">
    <property type="entry name" value="Extracellular Endonuclease, subunit A"/>
    <property type="match status" value="1"/>
</dbReference>
<feature type="transmembrane region" description="Helical" evidence="1">
    <location>
        <begin position="34"/>
        <end position="55"/>
    </location>
</feature>
<feature type="transmembrane region" description="Helical" evidence="1">
    <location>
        <begin position="284"/>
        <end position="304"/>
    </location>
</feature>
<feature type="transmembrane region" description="Helical" evidence="1">
    <location>
        <begin position="154"/>
        <end position="173"/>
    </location>
</feature>
<keyword evidence="3" id="KW-0482">Metalloprotease</keyword>
<keyword evidence="1" id="KW-0472">Membrane</keyword>
<dbReference type="RefSeq" id="WP_213102001.1">
    <property type="nucleotide sequence ID" value="NZ_JAGYPM010000002.1"/>
</dbReference>
<dbReference type="Proteomes" id="UP000681027">
    <property type="component" value="Unassembled WGS sequence"/>
</dbReference>
<feature type="transmembrane region" description="Helical" evidence="1">
    <location>
        <begin position="61"/>
        <end position="79"/>
    </location>
</feature>
<feature type="transmembrane region" description="Helical" evidence="1">
    <location>
        <begin position="433"/>
        <end position="463"/>
    </location>
</feature>
<keyword evidence="3" id="KW-0378">Hydrolase</keyword>